<accession>A0A2V0NJS4</accession>
<evidence type="ECO:0000256" key="1">
    <source>
        <dbReference type="SAM" id="Phobius"/>
    </source>
</evidence>
<dbReference type="InterPro" id="IPR050723">
    <property type="entry name" value="CFA/CMAS"/>
</dbReference>
<dbReference type="PANTHER" id="PTHR43667">
    <property type="entry name" value="CYCLOPROPANE-FATTY-ACYL-PHOSPHOLIPID SYNTHASE"/>
    <property type="match status" value="1"/>
</dbReference>
<feature type="transmembrane region" description="Helical" evidence="1">
    <location>
        <begin position="919"/>
        <end position="939"/>
    </location>
</feature>
<evidence type="ECO:0000259" key="2">
    <source>
        <dbReference type="Pfam" id="PF01593"/>
    </source>
</evidence>
<dbReference type="FunCoup" id="A0A2V0NJS4">
    <property type="interactions" value="211"/>
</dbReference>
<dbReference type="SUPFAM" id="SSF53335">
    <property type="entry name" value="S-adenosyl-L-methionine-dependent methyltransferases"/>
    <property type="match status" value="1"/>
</dbReference>
<feature type="transmembrane region" description="Helical" evidence="1">
    <location>
        <begin position="1053"/>
        <end position="1072"/>
    </location>
</feature>
<sequence>MAPPEKKRVAVIGSGISGLSSAWLLHRAGHHVTLYEAEERCGGHTLTADAAGVPVDLGFQVYNLTTYPHLVGFLEALGVDTEPSDMSFSLSIDDGRLEWASVGDLDTVFAQRSNALSPTFLRMVYDVVRFGKEAPKVLEPSSAASYRDVALGAYLDSNGYSQAFRRHYLLPMCAAVWSVPNAQVLEFPIQMLVRFWVNHHLLDLTQRPKWRVVKGRSQAYVRAVTAEIPEVLTSTPIASLERLASGGVRVTPAAASGAPARDYDAALLAVHSDTALKILGEGATGAEREVLGAIPYSNNDVYLHTDESLMPRLKKAWSSWNFLGTSGDGEGGAVCVTYWLNRLQNLPPSAPQLFVTLNPLHPPAAAKTLRRLDLAHPAFSFASYRAQERVASLQGAGGVYFAGAWCGFGFHEDGIKAGIEAATLLGAKVPWTPISTSPKVSFSEAFFLGIFDKFARATIRFGRLRMILPNGEERLYGNGQDIEAPVPKGQEWRGLPRRAATMRVLSMAAFKKIVFKHDVGMGEAYMDGDYVVDDLGALLALVVANARALNEQRGLLGAFSWIGDRLLHWAHLQRSNTIEGSRRNIEEHYDAGNAMYSLFLDPTMTYSCGIHTGPGESLEQAQYNKIDAIIDAAGIGPGDSVLEIGCGWGAFAIRAVQRTGCRITGLTLSKEQLAEAAKRVEAAGLGDRITLLLCDYRDCPGAGTYDRVVSVEMIEAVGHEHLRSYFAQIGRMLKPGGRAVIQVIAQPDERYESYCRSSDFIREHIFPGGHLPSMGAMVEAARGTGLGVVRVRDIGPDYAITLRAWREAWEREREAALSLGYSQRFWLKYQFYFAYCEAAFDAKYIHDYHVTWVKDGAAAVGAAGPSSSAASGGAAVGGAAAALGEAVRQELPSDPITQALLAFFFFLAGMLVRGHPLLWIPPLAFTALALAHGAAHYAGSALHTPYRLYDAPTAAAWRAAAVHLPYSAAAGAAAAALAAARPDALLALLPGAPAAPPLAPREAAAAGALTTAATGFFAFRLWLLVKQRRGALAVAQYTALLLVYGVASYKQAHVPLLAAALCCELAAVPALARRMRPAGRRGDALLALERLAFVLLRLLPHLALAALAAGAPAGAFATPAHRALAGAGLGVTLLVDAAKARRLFSASAAGAAPVIKVHTE</sequence>
<keyword evidence="1" id="KW-0812">Transmembrane</keyword>
<dbReference type="Gene3D" id="3.50.50.60">
    <property type="entry name" value="FAD/NAD(P)-binding domain"/>
    <property type="match status" value="1"/>
</dbReference>
<feature type="transmembrane region" description="Helical" evidence="1">
    <location>
        <begin position="1030"/>
        <end position="1047"/>
    </location>
</feature>
<dbReference type="InterPro" id="IPR029063">
    <property type="entry name" value="SAM-dependent_MTases_sf"/>
</dbReference>
<dbReference type="Gene3D" id="3.30.70.1990">
    <property type="match status" value="1"/>
</dbReference>
<feature type="domain" description="Amine oxidase" evidence="2">
    <location>
        <begin position="16"/>
        <end position="423"/>
    </location>
</feature>
<protein>
    <submittedName>
        <fullName evidence="3">Cyclopropane fatty acid synthase</fullName>
    </submittedName>
</protein>
<feature type="transmembrane region" description="Helical" evidence="1">
    <location>
        <begin position="1003"/>
        <end position="1023"/>
    </location>
</feature>
<dbReference type="Pfam" id="PF02353">
    <property type="entry name" value="CMAS"/>
    <property type="match status" value="1"/>
</dbReference>
<dbReference type="InParanoid" id="A0A2V0NJS4"/>
<name>A0A2V0NJS4_9CHLO</name>
<dbReference type="Gene3D" id="1.10.405.20">
    <property type="match status" value="1"/>
</dbReference>
<dbReference type="Gene3D" id="3.40.50.150">
    <property type="entry name" value="Vaccinia Virus protein VP39"/>
    <property type="match status" value="1"/>
</dbReference>
<keyword evidence="4" id="KW-1185">Reference proteome</keyword>
<gene>
    <name evidence="3" type="ORF">Rsub_00209</name>
</gene>
<dbReference type="GO" id="GO:0016491">
    <property type="term" value="F:oxidoreductase activity"/>
    <property type="evidence" value="ECO:0007669"/>
    <property type="project" value="InterPro"/>
</dbReference>
<dbReference type="PANTHER" id="PTHR43667:SF2">
    <property type="entry name" value="FATTY ACID C-METHYL TRANSFERASE"/>
    <property type="match status" value="1"/>
</dbReference>
<dbReference type="STRING" id="307507.A0A2V0NJS4"/>
<dbReference type="Proteomes" id="UP000247498">
    <property type="component" value="Unassembled WGS sequence"/>
</dbReference>
<evidence type="ECO:0000313" key="3">
    <source>
        <dbReference type="EMBL" id="GBF87498.1"/>
    </source>
</evidence>
<dbReference type="Pfam" id="PF01593">
    <property type="entry name" value="Amino_oxidase"/>
    <property type="match status" value="1"/>
</dbReference>
<dbReference type="OrthoDB" id="5977668at2759"/>
<dbReference type="CDD" id="cd02440">
    <property type="entry name" value="AdoMet_MTases"/>
    <property type="match status" value="1"/>
</dbReference>
<dbReference type="InterPro" id="IPR002937">
    <property type="entry name" value="Amino_oxidase"/>
</dbReference>
<dbReference type="EMBL" id="BDRX01000001">
    <property type="protein sequence ID" value="GBF87498.1"/>
    <property type="molecule type" value="Genomic_DNA"/>
</dbReference>
<dbReference type="SUPFAM" id="SSF51905">
    <property type="entry name" value="FAD/NAD(P)-binding domain"/>
    <property type="match status" value="1"/>
</dbReference>
<evidence type="ECO:0000313" key="4">
    <source>
        <dbReference type="Proteomes" id="UP000247498"/>
    </source>
</evidence>
<keyword evidence="1" id="KW-0472">Membrane</keyword>
<organism evidence="3 4">
    <name type="scientific">Raphidocelis subcapitata</name>
    <dbReference type="NCBI Taxonomy" id="307507"/>
    <lineage>
        <taxon>Eukaryota</taxon>
        <taxon>Viridiplantae</taxon>
        <taxon>Chlorophyta</taxon>
        <taxon>core chlorophytes</taxon>
        <taxon>Chlorophyceae</taxon>
        <taxon>CS clade</taxon>
        <taxon>Sphaeropleales</taxon>
        <taxon>Selenastraceae</taxon>
        <taxon>Raphidocelis</taxon>
    </lineage>
</organism>
<reference evidence="3 4" key="1">
    <citation type="journal article" date="2018" name="Sci. Rep.">
        <title>Raphidocelis subcapitata (=Pseudokirchneriella subcapitata) provides an insight into genome evolution and environmental adaptations in the Sphaeropleales.</title>
        <authorList>
            <person name="Suzuki S."/>
            <person name="Yamaguchi H."/>
            <person name="Nakajima N."/>
            <person name="Kawachi M."/>
        </authorList>
    </citation>
    <scope>NUCLEOTIDE SEQUENCE [LARGE SCALE GENOMIC DNA]</scope>
    <source>
        <strain evidence="3 4">NIES-35</strain>
    </source>
</reference>
<feature type="transmembrane region" description="Helical" evidence="1">
    <location>
        <begin position="1093"/>
        <end position="1114"/>
    </location>
</feature>
<comment type="caution">
    <text evidence="3">The sequence shown here is derived from an EMBL/GenBank/DDBJ whole genome shotgun (WGS) entry which is preliminary data.</text>
</comment>
<dbReference type="InterPro" id="IPR036188">
    <property type="entry name" value="FAD/NAD-bd_sf"/>
</dbReference>
<proteinExistence type="predicted"/>
<dbReference type="FunFam" id="1.10.405.20:FF:000001">
    <property type="entry name" value="Amine oxidase"/>
    <property type="match status" value="1"/>
</dbReference>
<keyword evidence="1" id="KW-1133">Transmembrane helix</keyword>
<dbReference type="AlphaFoldDB" id="A0A2V0NJS4"/>